<dbReference type="GO" id="GO:0043190">
    <property type="term" value="C:ATP-binding cassette (ABC) transporter complex"/>
    <property type="evidence" value="ECO:0007669"/>
    <property type="project" value="InterPro"/>
</dbReference>
<dbReference type="Pfam" id="PF00005">
    <property type="entry name" value="ABC_tran"/>
    <property type="match status" value="1"/>
</dbReference>
<evidence type="ECO:0000313" key="11">
    <source>
        <dbReference type="Proteomes" id="UP000215256"/>
    </source>
</evidence>
<comment type="subcellular location">
    <subcellularLocation>
        <location evidence="1">Cell inner membrane</location>
    </subcellularLocation>
</comment>
<dbReference type="PROSITE" id="PS50893">
    <property type="entry name" value="ABC_TRANSPORTER_2"/>
    <property type="match status" value="1"/>
</dbReference>
<dbReference type="InterPro" id="IPR008995">
    <property type="entry name" value="Mo/tungstate-bd_C_term_dom"/>
</dbReference>
<dbReference type="Gene3D" id="2.40.50.140">
    <property type="entry name" value="Nucleic acid-binding proteins"/>
    <property type="match status" value="1"/>
</dbReference>
<dbReference type="InterPro" id="IPR013611">
    <property type="entry name" value="Transp-assoc_OB_typ2"/>
</dbReference>
<dbReference type="InterPro" id="IPR027417">
    <property type="entry name" value="P-loop_NTPase"/>
</dbReference>
<keyword evidence="6 8" id="KW-1278">Translocase</keyword>
<keyword evidence="10" id="KW-0378">Hydrolase</keyword>
<dbReference type="GO" id="GO:0015847">
    <property type="term" value="P:putrescine transport"/>
    <property type="evidence" value="ECO:0007669"/>
    <property type="project" value="UniProtKB-ARBA"/>
</dbReference>
<dbReference type="Gene3D" id="3.40.50.300">
    <property type="entry name" value="P-loop containing nucleotide triphosphate hydrolases"/>
    <property type="match status" value="1"/>
</dbReference>
<evidence type="ECO:0000256" key="4">
    <source>
        <dbReference type="ARBA" id="ARBA00022741"/>
    </source>
</evidence>
<reference evidence="10 11" key="1">
    <citation type="submission" date="2017-07" db="EMBL/GenBank/DDBJ databases">
        <title>Phylogenetic study on the rhizospheric bacterium Ochrobactrum sp. A44.</title>
        <authorList>
            <person name="Krzyzanowska D.M."/>
            <person name="Ossowicki A."/>
            <person name="Rajewska M."/>
            <person name="Maciag T."/>
            <person name="Kaczynski Z."/>
            <person name="Czerwicka M."/>
            <person name="Jafra S."/>
        </authorList>
    </citation>
    <scope>NUCLEOTIDE SEQUENCE [LARGE SCALE GENOMIC DNA]</scope>
    <source>
        <strain evidence="10 11">A44</strain>
    </source>
</reference>
<dbReference type="EC" id="7.6.2.11" evidence="8"/>
<dbReference type="InterPro" id="IPR003593">
    <property type="entry name" value="AAA+_ATPase"/>
</dbReference>
<evidence type="ECO:0000256" key="1">
    <source>
        <dbReference type="ARBA" id="ARBA00004533"/>
    </source>
</evidence>
<dbReference type="Proteomes" id="UP000215256">
    <property type="component" value="Chromosome 2"/>
</dbReference>
<dbReference type="PANTHER" id="PTHR42781:SF4">
    <property type="entry name" value="SPERMIDINE_PUTRESCINE IMPORT ATP-BINDING PROTEIN POTA"/>
    <property type="match status" value="1"/>
</dbReference>
<keyword evidence="7 8" id="KW-0472">Membrane</keyword>
<dbReference type="SUPFAM" id="SSF52540">
    <property type="entry name" value="P-loop containing nucleoside triphosphate hydrolases"/>
    <property type="match status" value="1"/>
</dbReference>
<evidence type="ECO:0000256" key="3">
    <source>
        <dbReference type="ARBA" id="ARBA00022475"/>
    </source>
</evidence>
<dbReference type="GO" id="GO:0016887">
    <property type="term" value="F:ATP hydrolysis activity"/>
    <property type="evidence" value="ECO:0007669"/>
    <property type="project" value="InterPro"/>
</dbReference>
<dbReference type="InterPro" id="IPR012340">
    <property type="entry name" value="NA-bd_OB-fold"/>
</dbReference>
<dbReference type="KEGG" id="och:CES85_5361"/>
<dbReference type="SUPFAM" id="SSF50331">
    <property type="entry name" value="MOP-like"/>
    <property type="match status" value="1"/>
</dbReference>
<keyword evidence="4 8" id="KW-0547">Nucleotide-binding</keyword>
<dbReference type="FunFam" id="3.40.50.300:FF:000133">
    <property type="entry name" value="Spermidine/putrescine import ATP-binding protein PotA"/>
    <property type="match status" value="1"/>
</dbReference>
<dbReference type="InterPro" id="IPR050093">
    <property type="entry name" value="ABC_SmlMolc_Importer"/>
</dbReference>
<accession>A0A248UD13</accession>
<dbReference type="OrthoDB" id="9802264at2"/>
<evidence type="ECO:0000256" key="6">
    <source>
        <dbReference type="ARBA" id="ARBA00022967"/>
    </source>
</evidence>
<organism evidence="10 11">
    <name type="scientific">Ochrobactrum quorumnocens</name>
    <dbReference type="NCBI Taxonomy" id="271865"/>
    <lineage>
        <taxon>Bacteria</taxon>
        <taxon>Pseudomonadati</taxon>
        <taxon>Pseudomonadota</taxon>
        <taxon>Alphaproteobacteria</taxon>
        <taxon>Hyphomicrobiales</taxon>
        <taxon>Brucellaceae</taxon>
        <taxon>Brucella/Ochrobactrum group</taxon>
        <taxon>Ochrobactrum</taxon>
    </lineage>
</organism>
<dbReference type="AlphaFoldDB" id="A0A248UD13"/>
<evidence type="ECO:0000259" key="9">
    <source>
        <dbReference type="PROSITE" id="PS50893"/>
    </source>
</evidence>
<dbReference type="Gene3D" id="2.40.50.100">
    <property type="match status" value="1"/>
</dbReference>
<gene>
    <name evidence="8" type="primary">potA</name>
    <name evidence="10" type="ORF">CES85_5361</name>
</gene>
<protein>
    <recommendedName>
        <fullName evidence="8">Spermidine/putrescine import ATP-binding protein PotA</fullName>
        <ecNumber evidence="8">7.6.2.11</ecNumber>
    </recommendedName>
</protein>
<dbReference type="InterPro" id="IPR003439">
    <property type="entry name" value="ABC_transporter-like_ATP-bd"/>
</dbReference>
<comment type="subunit">
    <text evidence="8">The complex is composed of two ATP-binding proteins (PotA), two transmembrane proteins (PotB and PotC) and a solute-binding protein (PotD).</text>
</comment>
<keyword evidence="2 8" id="KW-0813">Transport</keyword>
<dbReference type="RefSeq" id="WP_095445259.1">
    <property type="nucleotide sequence ID" value="NZ_CP022603.1"/>
</dbReference>
<evidence type="ECO:0000256" key="7">
    <source>
        <dbReference type="ARBA" id="ARBA00023136"/>
    </source>
</evidence>
<dbReference type="EMBL" id="CP022603">
    <property type="protein sequence ID" value="ASV84566.1"/>
    <property type="molecule type" value="Genomic_DNA"/>
</dbReference>
<dbReference type="PROSITE" id="PS00211">
    <property type="entry name" value="ABC_TRANSPORTER_1"/>
    <property type="match status" value="1"/>
</dbReference>
<dbReference type="GO" id="GO:0005524">
    <property type="term" value="F:ATP binding"/>
    <property type="evidence" value="ECO:0007669"/>
    <property type="project" value="UniProtKB-KW"/>
</dbReference>
<dbReference type="NCBIfam" id="TIGR01187">
    <property type="entry name" value="potA"/>
    <property type="match status" value="1"/>
</dbReference>
<dbReference type="SMART" id="SM00382">
    <property type="entry name" value="AAA"/>
    <property type="match status" value="1"/>
</dbReference>
<keyword evidence="5 8" id="KW-0067">ATP-binding</keyword>
<evidence type="ECO:0000256" key="5">
    <source>
        <dbReference type="ARBA" id="ARBA00022840"/>
    </source>
</evidence>
<comment type="similarity">
    <text evidence="8">Belongs to the ABC transporter superfamily. Spermidine/putrescine importer (TC 3.A.1.11.1) family.</text>
</comment>
<dbReference type="Pfam" id="PF08402">
    <property type="entry name" value="TOBE_2"/>
    <property type="match status" value="1"/>
</dbReference>
<name>A0A248UD13_9HYPH</name>
<proteinExistence type="inferred from homology"/>
<comment type="catalytic activity">
    <reaction evidence="8">
        <text>ATP + H2O + polyamine-[polyamine-binding protein]Side 1 = ADP + phosphate + polyamineSide 2 + [polyamine-binding protein]Side 1.</text>
        <dbReference type="EC" id="7.6.2.11"/>
    </reaction>
</comment>
<evidence type="ECO:0000313" key="10">
    <source>
        <dbReference type="EMBL" id="ASV84566.1"/>
    </source>
</evidence>
<dbReference type="InterPro" id="IPR017871">
    <property type="entry name" value="ABC_transporter-like_CS"/>
</dbReference>
<dbReference type="GO" id="GO:0015417">
    <property type="term" value="F:ABC-type polyamine transporter activity"/>
    <property type="evidence" value="ECO:0007669"/>
    <property type="project" value="UniProtKB-EC"/>
</dbReference>
<keyword evidence="3 8" id="KW-1003">Cell membrane</keyword>
<dbReference type="InterPro" id="IPR005893">
    <property type="entry name" value="PotA-like"/>
</dbReference>
<evidence type="ECO:0000256" key="8">
    <source>
        <dbReference type="RuleBase" id="RU364083"/>
    </source>
</evidence>
<feature type="domain" description="ABC transporter" evidence="9">
    <location>
        <begin position="6"/>
        <end position="237"/>
    </location>
</feature>
<dbReference type="PANTHER" id="PTHR42781">
    <property type="entry name" value="SPERMIDINE/PUTRESCINE IMPORT ATP-BINDING PROTEIN POTA"/>
    <property type="match status" value="1"/>
</dbReference>
<sequence>MIGQKLVLTGIEKRFGETWAVHDTSIDIQAGEFVSVIGPSGSGKTTLLTMIAGFEQPTKGRIIVGGEDITALPPNRRNIGMVFQKYALFPHLNVRQNIAFPLKMRRLGSKMEIRSRVDEMLELVRLKDFADRYPNQLSGGQQQRVAVARALVFSPPVILMDEPLGALDKKLRETMQFEIKRIQEELGATVIYVTHDQEEALTMSDRIVVMHDGRVQQIGTPSKLYKEPNGTFVADFIGSINFIPAIYRGNKSGKCELEIAEGFTLEVATRLHPHLTETAPGSEIQLATRPEHVLISPNVEQGQLAGTVKAFVFIGSNMIVLIRLDAFPDIELRVQLPARASSPDFSRNSRVGVSFDEMSLLTFGREKRWAA</sequence>
<comment type="function">
    <text evidence="8">Part of the ABC transporter complex PotABCD involved in spermidine/putrescine import. Responsible for energy coupling to the transport system.</text>
</comment>
<evidence type="ECO:0000256" key="2">
    <source>
        <dbReference type="ARBA" id="ARBA00022448"/>
    </source>
</evidence>